<dbReference type="GeneID" id="81401623"/>
<dbReference type="Proteomes" id="UP001149079">
    <property type="component" value="Unassembled WGS sequence"/>
</dbReference>
<evidence type="ECO:0000313" key="3">
    <source>
        <dbReference type="Proteomes" id="UP001149079"/>
    </source>
</evidence>
<dbReference type="AlphaFoldDB" id="A0A9W9L910"/>
<dbReference type="OrthoDB" id="4158609at2759"/>
<accession>A0A9W9L910</accession>
<comment type="caution">
    <text evidence="2">The sequence shown here is derived from an EMBL/GenBank/DDBJ whole genome shotgun (WGS) entry which is preliminary data.</text>
</comment>
<proteinExistence type="predicted"/>
<evidence type="ECO:0000313" key="2">
    <source>
        <dbReference type="EMBL" id="KAJ5142922.1"/>
    </source>
</evidence>
<dbReference type="EMBL" id="JAPQKL010000002">
    <property type="protein sequence ID" value="KAJ5142922.1"/>
    <property type="molecule type" value="Genomic_DNA"/>
</dbReference>
<reference evidence="2" key="1">
    <citation type="submission" date="2022-11" db="EMBL/GenBank/DDBJ databases">
        <authorList>
            <person name="Petersen C."/>
        </authorList>
    </citation>
    <scope>NUCLEOTIDE SEQUENCE</scope>
    <source>
        <strain evidence="2">IBT 22155</strain>
    </source>
</reference>
<feature type="region of interest" description="Disordered" evidence="1">
    <location>
        <begin position="1"/>
        <end position="111"/>
    </location>
</feature>
<feature type="compositionally biased region" description="Polar residues" evidence="1">
    <location>
        <begin position="86"/>
        <end position="95"/>
    </location>
</feature>
<evidence type="ECO:0000256" key="1">
    <source>
        <dbReference type="SAM" id="MobiDB-lite"/>
    </source>
</evidence>
<gene>
    <name evidence="2" type="ORF">N7515_001709</name>
</gene>
<sequence length="134" mass="14634">MSDDNTRRHWHGSPGDRHEHLNVWMNGGAKARSPRAAWAMPAGAMETGRRASDSSTTSQSKQDEATSPPIPTVSERRRSSGGSGGLFSNLQSQKRLSTDPGMAGRRASWNEQAAKGGFFGKWWDEYTRGPSTSK</sequence>
<organism evidence="2 3">
    <name type="scientific">Penicillium bovifimosum</name>
    <dbReference type="NCBI Taxonomy" id="126998"/>
    <lineage>
        <taxon>Eukaryota</taxon>
        <taxon>Fungi</taxon>
        <taxon>Dikarya</taxon>
        <taxon>Ascomycota</taxon>
        <taxon>Pezizomycotina</taxon>
        <taxon>Eurotiomycetes</taxon>
        <taxon>Eurotiomycetidae</taxon>
        <taxon>Eurotiales</taxon>
        <taxon>Aspergillaceae</taxon>
        <taxon>Penicillium</taxon>
    </lineage>
</organism>
<keyword evidence="3" id="KW-1185">Reference proteome</keyword>
<name>A0A9W9L910_9EURO</name>
<protein>
    <submittedName>
        <fullName evidence="2">Uncharacterized protein</fullName>
    </submittedName>
</protein>
<reference evidence="2" key="2">
    <citation type="journal article" date="2023" name="IMA Fungus">
        <title>Comparative genomic study of the Penicillium genus elucidates a diverse pangenome and 15 lateral gene transfer events.</title>
        <authorList>
            <person name="Petersen C."/>
            <person name="Sorensen T."/>
            <person name="Nielsen M.R."/>
            <person name="Sondergaard T.E."/>
            <person name="Sorensen J.L."/>
            <person name="Fitzpatrick D.A."/>
            <person name="Frisvad J.C."/>
            <person name="Nielsen K.L."/>
        </authorList>
    </citation>
    <scope>NUCLEOTIDE SEQUENCE</scope>
    <source>
        <strain evidence="2">IBT 22155</strain>
    </source>
</reference>
<dbReference type="RefSeq" id="XP_056524566.1">
    <property type="nucleotide sequence ID" value="XM_056662453.1"/>
</dbReference>